<gene>
    <name evidence="12" type="ORF">ZYGR_0A04410</name>
</gene>
<dbReference type="PANTHER" id="PTHR31586">
    <property type="entry name" value="CYTOCHROME C OXIDASE PROTEIN 20"/>
    <property type="match status" value="1"/>
</dbReference>
<evidence type="ECO:0000256" key="6">
    <source>
        <dbReference type="ARBA" id="ARBA00022989"/>
    </source>
</evidence>
<keyword evidence="7 9" id="KW-0496">Mitochondrion</keyword>
<keyword evidence="4 11" id="KW-0812">Transmembrane</keyword>
<feature type="region of interest" description="Disordered" evidence="10">
    <location>
        <begin position="1"/>
        <end position="37"/>
    </location>
</feature>
<dbReference type="Pfam" id="PF12597">
    <property type="entry name" value="Cox20"/>
    <property type="match status" value="1"/>
</dbReference>
<dbReference type="InterPro" id="IPR022533">
    <property type="entry name" value="Cox20"/>
</dbReference>
<dbReference type="EMBL" id="BDGX01000001">
    <property type="protein sequence ID" value="GAV46843.1"/>
    <property type="molecule type" value="Genomic_DNA"/>
</dbReference>
<feature type="region of interest" description="Disordered" evidence="10">
    <location>
        <begin position="171"/>
        <end position="198"/>
    </location>
</feature>
<feature type="transmembrane region" description="Helical" evidence="11">
    <location>
        <begin position="118"/>
        <end position="134"/>
    </location>
</feature>
<dbReference type="PIRSF" id="PIRSF007871">
    <property type="entry name" value="Cox20"/>
    <property type="match status" value="1"/>
</dbReference>
<dbReference type="Proteomes" id="UP000187013">
    <property type="component" value="Unassembled WGS sequence"/>
</dbReference>
<evidence type="ECO:0000256" key="11">
    <source>
        <dbReference type="SAM" id="Phobius"/>
    </source>
</evidence>
<evidence type="ECO:0000256" key="9">
    <source>
        <dbReference type="PIRNR" id="PIRNR007871"/>
    </source>
</evidence>
<evidence type="ECO:0000313" key="13">
    <source>
        <dbReference type="Proteomes" id="UP000187013"/>
    </source>
</evidence>
<keyword evidence="8 9" id="KW-0472">Membrane</keyword>
<feature type="compositionally biased region" description="Basic and acidic residues" evidence="10">
    <location>
        <begin position="171"/>
        <end position="192"/>
    </location>
</feature>
<evidence type="ECO:0000256" key="8">
    <source>
        <dbReference type="ARBA" id="ARBA00023136"/>
    </source>
</evidence>
<evidence type="ECO:0000256" key="2">
    <source>
        <dbReference type="ARBA" id="ARBA00009575"/>
    </source>
</evidence>
<keyword evidence="6 11" id="KW-1133">Transmembrane helix</keyword>
<dbReference type="OrthoDB" id="14603at2759"/>
<evidence type="ECO:0000313" key="12">
    <source>
        <dbReference type="EMBL" id="GAV46843.1"/>
    </source>
</evidence>
<evidence type="ECO:0000256" key="1">
    <source>
        <dbReference type="ARBA" id="ARBA00004273"/>
    </source>
</evidence>
<evidence type="ECO:0000256" key="7">
    <source>
        <dbReference type="ARBA" id="ARBA00023128"/>
    </source>
</evidence>
<organism evidence="12 13">
    <name type="scientific">Zygosaccharomyces rouxii</name>
    <dbReference type="NCBI Taxonomy" id="4956"/>
    <lineage>
        <taxon>Eukaryota</taxon>
        <taxon>Fungi</taxon>
        <taxon>Dikarya</taxon>
        <taxon>Ascomycota</taxon>
        <taxon>Saccharomycotina</taxon>
        <taxon>Saccharomycetes</taxon>
        <taxon>Saccharomycetales</taxon>
        <taxon>Saccharomycetaceae</taxon>
        <taxon>Zygosaccharomyces</taxon>
    </lineage>
</organism>
<protein>
    <recommendedName>
        <fullName evidence="3 9">Cytochrome c oxidase assembly protein COX20, mitochondrial</fullName>
    </recommendedName>
</protein>
<evidence type="ECO:0000256" key="10">
    <source>
        <dbReference type="SAM" id="MobiDB-lite"/>
    </source>
</evidence>
<dbReference type="GO" id="GO:0005743">
    <property type="term" value="C:mitochondrial inner membrane"/>
    <property type="evidence" value="ECO:0007669"/>
    <property type="project" value="UniProtKB-SubCell"/>
</dbReference>
<dbReference type="GO" id="GO:0033617">
    <property type="term" value="P:mitochondrial respiratory chain complex IV assembly"/>
    <property type="evidence" value="ECO:0007669"/>
    <property type="project" value="InterPro"/>
</dbReference>
<comment type="function">
    <text evidence="9">Involved in the assembly of the cytochrome c oxidase complex.</text>
</comment>
<dbReference type="AlphaFoldDB" id="A0A1Q2ZU70"/>
<name>A0A1Q2ZU70_ZYGRO</name>
<proteinExistence type="inferred from homology"/>
<comment type="subcellular location">
    <subcellularLocation>
        <location evidence="1 9">Mitochondrion inner membrane</location>
    </subcellularLocation>
</comment>
<comment type="caution">
    <text evidence="12">The sequence shown here is derived from an EMBL/GenBank/DDBJ whole genome shotgun (WGS) entry which is preliminary data.</text>
</comment>
<feature type="compositionally biased region" description="Low complexity" evidence="10">
    <location>
        <begin position="22"/>
        <end position="35"/>
    </location>
</feature>
<evidence type="ECO:0000256" key="5">
    <source>
        <dbReference type="ARBA" id="ARBA00022792"/>
    </source>
</evidence>
<evidence type="ECO:0000256" key="4">
    <source>
        <dbReference type="ARBA" id="ARBA00022692"/>
    </source>
</evidence>
<accession>A0A1Q2ZU70</accession>
<dbReference type="PANTHER" id="PTHR31586:SF1">
    <property type="entry name" value="CYTOCHROME C OXIDASE ASSEMBLY PROTEIN COX20, MITOCHONDRIAL"/>
    <property type="match status" value="1"/>
</dbReference>
<evidence type="ECO:0000256" key="3">
    <source>
        <dbReference type="ARBA" id="ARBA00017689"/>
    </source>
</evidence>
<comment type="similarity">
    <text evidence="2 9">Belongs to the COX20 family.</text>
</comment>
<keyword evidence="5 9" id="KW-0999">Mitochondrion inner membrane</keyword>
<feature type="transmembrane region" description="Helical" evidence="11">
    <location>
        <begin position="93"/>
        <end position="112"/>
    </location>
</feature>
<sequence>MGWWPWKSKKDESASEPVTDLPSASPSEPAPTSYSRGQKILLEDTSPKFNNKMSQSQLANSKEQINFKQAWGTVSWRDFSVAKLTSIPCFRDSGLIGFTSMFVMGGVTFLYHKNPSRAFNWSIGGLLLGSVVGWEQCRMRRKRSFQIAQMAKQTMANKERPMRRNVDHDERIKGQWDNRHETASEQHDERKKPWYKFW</sequence>
<dbReference type="eggNOG" id="ENOG502S3BD">
    <property type="taxonomic scope" value="Eukaryota"/>
</dbReference>
<reference evidence="12 13" key="1">
    <citation type="submission" date="2016-08" db="EMBL/GenBank/DDBJ databases">
        <title>Draft genome sequence of allopolyploid Zygosaccharomyces rouxii.</title>
        <authorList>
            <person name="Watanabe J."/>
            <person name="Uehara K."/>
            <person name="Mogi Y."/>
            <person name="Tsukioka Y."/>
        </authorList>
    </citation>
    <scope>NUCLEOTIDE SEQUENCE [LARGE SCALE GENOMIC DNA]</scope>
    <source>
        <strain evidence="12 13">NBRC 110957</strain>
    </source>
</reference>